<accession>A0ABV6NXF5</accession>
<evidence type="ECO:0000313" key="2">
    <source>
        <dbReference type="Proteomes" id="UP001589894"/>
    </source>
</evidence>
<reference evidence="1 2" key="1">
    <citation type="submission" date="2024-09" db="EMBL/GenBank/DDBJ databases">
        <authorList>
            <person name="Sun Q."/>
            <person name="Mori K."/>
        </authorList>
    </citation>
    <scope>NUCLEOTIDE SEQUENCE [LARGE SCALE GENOMIC DNA]</scope>
    <source>
        <strain evidence="1 2">TBRC 2205</strain>
    </source>
</reference>
<comment type="caution">
    <text evidence="1">The sequence shown here is derived from an EMBL/GenBank/DDBJ whole genome shotgun (WGS) entry which is preliminary data.</text>
</comment>
<dbReference type="InterPro" id="IPR009784">
    <property type="entry name" value="DUF1349"/>
</dbReference>
<dbReference type="Proteomes" id="UP001589894">
    <property type="component" value="Unassembled WGS sequence"/>
</dbReference>
<dbReference type="Gene3D" id="2.60.120.200">
    <property type="match status" value="1"/>
</dbReference>
<dbReference type="EMBL" id="JBHLUE010000011">
    <property type="protein sequence ID" value="MFC0565452.1"/>
    <property type="molecule type" value="Genomic_DNA"/>
</dbReference>
<proteinExistence type="predicted"/>
<organism evidence="1 2">
    <name type="scientific">Plantactinospora siamensis</name>
    <dbReference type="NCBI Taxonomy" id="555372"/>
    <lineage>
        <taxon>Bacteria</taxon>
        <taxon>Bacillati</taxon>
        <taxon>Actinomycetota</taxon>
        <taxon>Actinomycetes</taxon>
        <taxon>Micromonosporales</taxon>
        <taxon>Micromonosporaceae</taxon>
        <taxon>Plantactinospora</taxon>
    </lineage>
</organism>
<dbReference type="InterPro" id="IPR013320">
    <property type="entry name" value="ConA-like_dom_sf"/>
</dbReference>
<name>A0ABV6NXF5_9ACTN</name>
<gene>
    <name evidence="1" type="ORF">ACFFHU_15070</name>
</gene>
<dbReference type="SUPFAM" id="SSF49899">
    <property type="entry name" value="Concanavalin A-like lectins/glucanases"/>
    <property type="match status" value="1"/>
</dbReference>
<protein>
    <submittedName>
        <fullName evidence="1">DUF1349 domain-containing protein</fullName>
    </submittedName>
</protein>
<dbReference type="RefSeq" id="WP_377339261.1">
    <property type="nucleotide sequence ID" value="NZ_JBHLUE010000011.1"/>
</dbReference>
<dbReference type="Pfam" id="PF07081">
    <property type="entry name" value="DUF1349"/>
    <property type="match status" value="1"/>
</dbReference>
<dbReference type="PANTHER" id="PTHR35332">
    <property type="entry name" value="REGULATION OF ENOLASE PROTEIN 1"/>
    <property type="match status" value="1"/>
</dbReference>
<dbReference type="PANTHER" id="PTHR35332:SF2">
    <property type="entry name" value="REGULATION OF ENOLASE PROTEIN 1"/>
    <property type="match status" value="1"/>
</dbReference>
<sequence length="202" mass="21881">MDDAGPAVHRRIGWSTGTWLNPPVRSLPLGDGELLVTAAEGTDFWRTTAYGFVHDNGHALLAPLPPDTAAEVRFVADYTEQFDQAGLLVRVDAERWLKTGVEYCDGTPQLGAVRTDGASDWSTAPVPEWAGRPVTVRVSRRDDALTVRARADEEPWRLVRLAPLAPDVEALAGPYCCGPTRADLTVRFLGWTAGPADAALHP</sequence>
<evidence type="ECO:0000313" key="1">
    <source>
        <dbReference type="EMBL" id="MFC0565452.1"/>
    </source>
</evidence>
<keyword evidence="2" id="KW-1185">Reference proteome</keyword>